<name>A0ABY6AF06_9PSED</name>
<sequence length="94" mass="9994">MQSRFVIVPAVPMEKPLPQPGSRSFAAAVSCGYDIYDNQEKLRLTPSYATKSLAEAARSELAGQCSKPEELIPLPRLDASPSGSALCSPSGKMP</sequence>
<evidence type="ECO:0000313" key="2">
    <source>
        <dbReference type="EMBL" id="UXH38044.1"/>
    </source>
</evidence>
<gene>
    <name evidence="2" type="ORF">N5C08_13650</name>
</gene>
<evidence type="ECO:0000313" key="3">
    <source>
        <dbReference type="Proteomes" id="UP001064504"/>
    </source>
</evidence>
<accession>A0ABY6AF06</accession>
<organism evidence="2 3">
    <name type="scientific">Pseudomonas promysalinigenes</name>
    <dbReference type="NCBI Taxonomy" id="485898"/>
    <lineage>
        <taxon>Bacteria</taxon>
        <taxon>Pseudomonadati</taxon>
        <taxon>Pseudomonadota</taxon>
        <taxon>Gammaproteobacteria</taxon>
        <taxon>Pseudomonadales</taxon>
        <taxon>Pseudomonadaceae</taxon>
        <taxon>Pseudomonas</taxon>
    </lineage>
</organism>
<dbReference type="Proteomes" id="UP001064504">
    <property type="component" value="Chromosome"/>
</dbReference>
<keyword evidence="3" id="KW-1185">Reference proteome</keyword>
<protein>
    <recommendedName>
        <fullName evidence="4">Lipoprotein</fullName>
    </recommendedName>
</protein>
<evidence type="ECO:0008006" key="4">
    <source>
        <dbReference type="Google" id="ProtNLM"/>
    </source>
</evidence>
<proteinExistence type="predicted"/>
<dbReference type="EMBL" id="CP104557">
    <property type="protein sequence ID" value="UXH38044.1"/>
    <property type="molecule type" value="Genomic_DNA"/>
</dbReference>
<evidence type="ECO:0000256" key="1">
    <source>
        <dbReference type="SAM" id="MobiDB-lite"/>
    </source>
</evidence>
<reference evidence="2" key="1">
    <citation type="submission" date="2022-09" db="EMBL/GenBank/DDBJ databases">
        <title>Complete genome sequence of Pseudomonas promysalinigenes strain RL-WG26, a newly isolated PGPR with the potential for plant salinity stress alleviation.</title>
        <authorList>
            <person name="Ren L."/>
            <person name="Wang G."/>
            <person name="Hu H."/>
        </authorList>
    </citation>
    <scope>NUCLEOTIDE SEQUENCE</scope>
    <source>
        <strain evidence="2">RL-WG26</strain>
    </source>
</reference>
<feature type="region of interest" description="Disordered" evidence="1">
    <location>
        <begin position="72"/>
        <end position="94"/>
    </location>
</feature>